<accession>I3EG67</accession>
<dbReference type="HOGENOM" id="CLU_1235322_0_0_1"/>
<evidence type="ECO:0000256" key="1">
    <source>
        <dbReference type="SAM" id="Phobius"/>
    </source>
</evidence>
<keyword evidence="3" id="KW-1185">Reference proteome</keyword>
<proteinExistence type="predicted"/>
<gene>
    <name evidence="2" type="ORF">NEQG_01658</name>
</gene>
<evidence type="ECO:0000313" key="3">
    <source>
        <dbReference type="Proteomes" id="UP000002872"/>
    </source>
</evidence>
<dbReference type="EMBL" id="GL870879">
    <property type="protein sequence ID" value="EIJ88214.1"/>
    <property type="molecule type" value="Genomic_DNA"/>
</dbReference>
<dbReference type="Proteomes" id="UP000002872">
    <property type="component" value="Unassembled WGS sequence"/>
</dbReference>
<name>I3EG67_NEMP3</name>
<reference evidence="2" key="1">
    <citation type="submission" date="2011-01" db="EMBL/GenBank/DDBJ databases">
        <title>The Genome Sequence of Nematocida parisii strain ERTm3.</title>
        <authorList>
            <consortium name="The Broad Institute Genome Sequencing Platform"/>
            <consortium name="The Broad Institute Genome Sequencing Center for Infectious Disease"/>
            <person name="Cuomo C."/>
            <person name="Troemel E."/>
            <person name="Young S.K."/>
            <person name="Zeng Q."/>
            <person name="Gargeya S."/>
            <person name="Fitzgerald M."/>
            <person name="Haas B."/>
            <person name="Abouelleil A."/>
            <person name="Alvarado L."/>
            <person name="Arachchi H.M."/>
            <person name="Berlin A."/>
            <person name="Chapman S.B."/>
            <person name="Gearin G."/>
            <person name="Goldberg J."/>
            <person name="Griggs A."/>
            <person name="Gujja S."/>
            <person name="Hansen M."/>
            <person name="Heiman D."/>
            <person name="Howarth C."/>
            <person name="Larimer J."/>
            <person name="Lui A."/>
            <person name="MacDonald P.J.P."/>
            <person name="McCowen C."/>
            <person name="Montmayeur A."/>
            <person name="Murphy C."/>
            <person name="Neiman D."/>
            <person name="Pearson M."/>
            <person name="Priest M."/>
            <person name="Roberts A."/>
            <person name="Saif S."/>
            <person name="Shea T."/>
            <person name="Sisk P."/>
            <person name="Stolte C."/>
            <person name="Sykes S."/>
            <person name="Wortman J."/>
            <person name="Nusbaum C."/>
            <person name="Birren B."/>
        </authorList>
    </citation>
    <scope>NUCLEOTIDE SEQUENCE</scope>
    <source>
        <strain evidence="2">ERTm3</strain>
    </source>
</reference>
<keyword evidence="1" id="KW-0472">Membrane</keyword>
<dbReference type="OrthoDB" id="10302231at2759"/>
<organism evidence="2 3">
    <name type="scientific">Nematocida parisii (strain ERTm3)</name>
    <name type="common">Nematode killer fungus</name>
    <dbReference type="NCBI Taxonomy" id="935791"/>
    <lineage>
        <taxon>Eukaryota</taxon>
        <taxon>Fungi</taxon>
        <taxon>Fungi incertae sedis</taxon>
        <taxon>Microsporidia</taxon>
        <taxon>Nematocida</taxon>
    </lineage>
</organism>
<dbReference type="VEuPathDB" id="MicrosporidiaDB:NEQG_01658"/>
<dbReference type="InParanoid" id="I3EG67"/>
<evidence type="ECO:0000313" key="2">
    <source>
        <dbReference type="EMBL" id="EIJ88214.1"/>
    </source>
</evidence>
<protein>
    <submittedName>
        <fullName evidence="2">Uncharacterized protein</fullName>
    </submittedName>
</protein>
<keyword evidence="1" id="KW-1133">Transmembrane helix</keyword>
<sequence length="224" mass="25817">MEHHNKIKTETLEKKGHDYYNCICEAIKEKNSSFSSLADVVKLPDLSDMWESKNSADNLYDIFKEYKAQEQISIKNDLTEDQEKEICNAIDQKIKKSICENALNKLKSKIDENGSILLGINRYIGDYSNYSNDKALEYLYNNKSMIENEFSNLLVVCRNMYTTKEYFENLLNKEISNGRNSLPTYEMSKDKKKLCIIAVVVFVFAISLVTGAIFMLKFSSKKAV</sequence>
<keyword evidence="1" id="KW-0812">Transmembrane</keyword>
<feature type="transmembrane region" description="Helical" evidence="1">
    <location>
        <begin position="194"/>
        <end position="216"/>
    </location>
</feature>
<dbReference type="AlphaFoldDB" id="I3EG67"/>